<evidence type="ECO:0000259" key="4">
    <source>
        <dbReference type="Pfam" id="PF00884"/>
    </source>
</evidence>
<feature type="domain" description="Sulfatase N-terminal" evidence="4">
    <location>
        <begin position="29"/>
        <end position="420"/>
    </location>
</feature>
<gene>
    <name evidence="5" type="ORF">SCARR_05653</name>
</gene>
<dbReference type="GO" id="GO:0005737">
    <property type="term" value="C:cytoplasm"/>
    <property type="evidence" value="ECO:0007669"/>
    <property type="project" value="TreeGrafter"/>
</dbReference>
<reference evidence="5 6" key="1">
    <citation type="submission" date="2019-04" db="EMBL/GenBank/DDBJ databases">
        <authorList>
            <person name="Van Vliet M D."/>
        </authorList>
    </citation>
    <scope>NUCLEOTIDE SEQUENCE [LARGE SCALE GENOMIC DNA]</scope>
    <source>
        <strain evidence="5 6">F21</strain>
    </source>
</reference>
<sequence length="541" mass="61173">MINRRFFTTLTATATLAVLQSKAKATQRPNLLFIMTDQQRFDALSLAGNTILKTPNMDRIGKEGAYFSLANSQCPVCGPARTSLMTGRSVEKTQVRTNMATDERDITPMPCYDELLSDTGYRTEYYGKWHAPLGRALKYDNAVAPAGMHEWERGPGLSKEYEGYLKGKVNRIKLYNNPEYANSGLQEQTFDHRSYKPNPLDTRYGMEPGIKTDGNGDKLKVAQPDQHGISTVPKEHTITAVQAKQTLAALERLAKRDEPFSLHCSFHCPHSPITPSEPYASMYKPKDMPVPESIDDPMDNSPYINENGRKRLSQYRDHDKIKYMIANYYALVKEIDIWLGEILDKMDELGIAENTMVIFTSDHGEMLGAHGMREKNIFYEESVHVPLMIRFPGRIKAGTKVDAPVSQIDLYATIQDYLGIEKTASDGESLRRYIEGTSNEKDACAVAEWNWRGPVQPNLMVRTRQWKYFIPNTADSKVMNVLYDLKNDPLEMNNLLGNNPKAEKNRKQAEFMKGLLVQWLEKTDSPHLAGVKKRGAVNAGQ</sequence>
<keyword evidence="2" id="KW-0479">Metal-binding</keyword>
<dbReference type="GO" id="GO:0046872">
    <property type="term" value="F:metal ion binding"/>
    <property type="evidence" value="ECO:0007669"/>
    <property type="project" value="UniProtKB-KW"/>
</dbReference>
<protein>
    <submittedName>
        <fullName evidence="5">Arylsulfatase</fullName>
    </submittedName>
</protein>
<dbReference type="Gene3D" id="3.40.720.10">
    <property type="entry name" value="Alkaline Phosphatase, subunit A"/>
    <property type="match status" value="1"/>
</dbReference>
<dbReference type="Pfam" id="PF00884">
    <property type="entry name" value="Sulfatase"/>
    <property type="match status" value="1"/>
</dbReference>
<proteinExistence type="inferred from homology"/>
<evidence type="ECO:0000313" key="5">
    <source>
        <dbReference type="EMBL" id="VGO23546.1"/>
    </source>
</evidence>
<evidence type="ECO:0000313" key="6">
    <source>
        <dbReference type="Proteomes" id="UP000346198"/>
    </source>
</evidence>
<dbReference type="GO" id="GO:0008484">
    <property type="term" value="F:sulfuric ester hydrolase activity"/>
    <property type="evidence" value="ECO:0007669"/>
    <property type="project" value="TreeGrafter"/>
</dbReference>
<comment type="similarity">
    <text evidence="1">Belongs to the sulfatase family.</text>
</comment>
<accession>A0A6C2UXF9</accession>
<dbReference type="AlphaFoldDB" id="A0A6C2UXF9"/>
<dbReference type="PANTHER" id="PTHR45953">
    <property type="entry name" value="IDURONATE 2-SULFATASE"/>
    <property type="match status" value="1"/>
</dbReference>
<dbReference type="InterPro" id="IPR017850">
    <property type="entry name" value="Alkaline_phosphatase_core_sf"/>
</dbReference>
<dbReference type="InterPro" id="IPR000917">
    <property type="entry name" value="Sulfatase_N"/>
</dbReference>
<evidence type="ECO:0000256" key="3">
    <source>
        <dbReference type="ARBA" id="ARBA00022801"/>
    </source>
</evidence>
<dbReference type="SUPFAM" id="SSF53649">
    <property type="entry name" value="Alkaline phosphatase-like"/>
    <property type="match status" value="1"/>
</dbReference>
<dbReference type="RefSeq" id="WP_168433678.1">
    <property type="nucleotide sequence ID" value="NZ_CAAHFH010000004.1"/>
</dbReference>
<evidence type="ECO:0000256" key="2">
    <source>
        <dbReference type="ARBA" id="ARBA00022723"/>
    </source>
</evidence>
<evidence type="ECO:0000256" key="1">
    <source>
        <dbReference type="ARBA" id="ARBA00008779"/>
    </source>
</evidence>
<dbReference type="InterPro" id="IPR024607">
    <property type="entry name" value="Sulfatase_CS"/>
</dbReference>
<keyword evidence="6" id="KW-1185">Reference proteome</keyword>
<keyword evidence="3" id="KW-0378">Hydrolase</keyword>
<dbReference type="EMBL" id="CAAHFH010000004">
    <property type="protein sequence ID" value="VGO23546.1"/>
    <property type="molecule type" value="Genomic_DNA"/>
</dbReference>
<dbReference type="PANTHER" id="PTHR45953:SF1">
    <property type="entry name" value="IDURONATE 2-SULFATASE"/>
    <property type="match status" value="1"/>
</dbReference>
<name>A0A6C2UXF9_9BACT</name>
<dbReference type="PROSITE" id="PS00523">
    <property type="entry name" value="SULFATASE_1"/>
    <property type="match status" value="1"/>
</dbReference>
<dbReference type="Proteomes" id="UP000346198">
    <property type="component" value="Unassembled WGS sequence"/>
</dbReference>
<organism evidence="5 6">
    <name type="scientific">Pontiella sulfatireligans</name>
    <dbReference type="NCBI Taxonomy" id="2750658"/>
    <lineage>
        <taxon>Bacteria</taxon>
        <taxon>Pseudomonadati</taxon>
        <taxon>Kiritimatiellota</taxon>
        <taxon>Kiritimatiellia</taxon>
        <taxon>Kiritimatiellales</taxon>
        <taxon>Pontiellaceae</taxon>
        <taxon>Pontiella</taxon>
    </lineage>
</organism>